<dbReference type="GO" id="GO:0000127">
    <property type="term" value="C:transcription factor TFIIIC complex"/>
    <property type="evidence" value="ECO:0007669"/>
    <property type="project" value="TreeGrafter"/>
</dbReference>
<dbReference type="GO" id="GO:0006383">
    <property type="term" value="P:transcription by RNA polymerase III"/>
    <property type="evidence" value="ECO:0007669"/>
    <property type="project" value="TreeGrafter"/>
</dbReference>
<dbReference type="Gene3D" id="2.130.10.10">
    <property type="entry name" value="YVTN repeat-like/Quinoprotein amine dehydrogenase"/>
    <property type="match status" value="1"/>
</dbReference>
<organism evidence="5 6">
    <name type="scientific">Patellaria atrata CBS 101060</name>
    <dbReference type="NCBI Taxonomy" id="1346257"/>
    <lineage>
        <taxon>Eukaryota</taxon>
        <taxon>Fungi</taxon>
        <taxon>Dikarya</taxon>
        <taxon>Ascomycota</taxon>
        <taxon>Pezizomycotina</taxon>
        <taxon>Dothideomycetes</taxon>
        <taxon>Dothideomycetes incertae sedis</taxon>
        <taxon>Patellariales</taxon>
        <taxon>Patellariaceae</taxon>
        <taxon>Patellaria</taxon>
    </lineage>
</organism>
<sequence length="759" mass="84306">MSARRSGRQRHAAKRYSIDAFEGLKDVLGSSDSDEDAPTQEGEESEDEYSLNGNEDIGNEEENELSLDEGSGDNASAEEHGEYDEGGDKYDDNDSIIGPDTYLTEKGRKSTHKAGKRRINRAQKGDYYHVRGISELKRHQGKDNRILYTYGGVDEDVIPFLMARDKWFNQVILPARKHDKYGTGGLAYSFYFTEKMREKELSLDTSGLRSALYSNQKQGSLSPSEALQYLPHPRFPHINFLFGSTRKPVFQNLAIYHSIPLASGWPQTEKADKTTPISKPKSKPGWLFNVGGKPQCINWLPNHNVSKQYLAVAIFTDAAPLDPQVARAFIPTVPSPASIQIWSFNLLEIEGEPRSFDDSVSPRLEAVICTDWGPIKEFQWCPTLRNVHGNEESIHLGILAGVWGDGKLRILNIDLPTRNQAPDTAPQNIHITSAAFESQAPESIFTCLTWLSYNHIAAGCANGSVAVWDLTATFSGYSRSWPSNPKPWFYQNLHDTFILKIESGYPSRPHLICTSSMDGFLRLTDIRSPTADSLFGGRNRLANICLSWQDITQSFISADDTYMLRMYPLRRFFSTLGAGRLDSNATSVATSLLHPGVLTACLDGTVIALNSLRKPIDLKSDVWQLVWFAHEYRPGKGAWTVKNDGVEPSAQENGRSPQNGSTMDTLPNPLVNGQQQPSFSRELLLGQPMCRITEGFKLETKHFSSGNTAARSKEGEIYTTIHELESAVTQVCWNPNPICGGWAAAAMGSGLVRVEDLAI</sequence>
<evidence type="ECO:0000313" key="6">
    <source>
        <dbReference type="Proteomes" id="UP000799429"/>
    </source>
</evidence>
<reference evidence="5" key="1">
    <citation type="journal article" date="2020" name="Stud. Mycol.">
        <title>101 Dothideomycetes genomes: a test case for predicting lifestyles and emergence of pathogens.</title>
        <authorList>
            <person name="Haridas S."/>
            <person name="Albert R."/>
            <person name="Binder M."/>
            <person name="Bloem J."/>
            <person name="Labutti K."/>
            <person name="Salamov A."/>
            <person name="Andreopoulos B."/>
            <person name="Baker S."/>
            <person name="Barry K."/>
            <person name="Bills G."/>
            <person name="Bluhm B."/>
            <person name="Cannon C."/>
            <person name="Castanera R."/>
            <person name="Culley D."/>
            <person name="Daum C."/>
            <person name="Ezra D."/>
            <person name="Gonzalez J."/>
            <person name="Henrissat B."/>
            <person name="Kuo A."/>
            <person name="Liang C."/>
            <person name="Lipzen A."/>
            <person name="Lutzoni F."/>
            <person name="Magnuson J."/>
            <person name="Mondo S."/>
            <person name="Nolan M."/>
            <person name="Ohm R."/>
            <person name="Pangilinan J."/>
            <person name="Park H.-J."/>
            <person name="Ramirez L."/>
            <person name="Alfaro M."/>
            <person name="Sun H."/>
            <person name="Tritt A."/>
            <person name="Yoshinaga Y."/>
            <person name="Zwiers L.-H."/>
            <person name="Turgeon B."/>
            <person name="Goodwin S."/>
            <person name="Spatafora J."/>
            <person name="Crous P."/>
            <person name="Grigoriev I."/>
        </authorList>
    </citation>
    <scope>NUCLEOTIDE SEQUENCE</scope>
    <source>
        <strain evidence="5">CBS 101060</strain>
    </source>
</reference>
<dbReference type="OrthoDB" id="4703at2759"/>
<dbReference type="PANTHER" id="PTHR15052">
    <property type="entry name" value="RNA POLYMERASE III TRANSCRIPTION INITIATION FACTOR COMPLEX SUBUNIT"/>
    <property type="match status" value="1"/>
</dbReference>
<feature type="region of interest" description="Disordered" evidence="4">
    <location>
        <begin position="1"/>
        <end position="120"/>
    </location>
</feature>
<dbReference type="InterPro" id="IPR015943">
    <property type="entry name" value="WD40/YVTN_repeat-like_dom_sf"/>
</dbReference>
<comment type="caution">
    <text evidence="5">The sequence shown here is derived from an EMBL/GenBank/DDBJ whole genome shotgun (WGS) entry which is preliminary data.</text>
</comment>
<feature type="compositionally biased region" description="Acidic residues" evidence="4">
    <location>
        <begin position="57"/>
        <end position="71"/>
    </location>
</feature>
<feature type="compositionally biased region" description="Basic residues" evidence="4">
    <location>
        <begin position="1"/>
        <end position="14"/>
    </location>
</feature>
<accession>A0A9P4SKS3</accession>
<dbReference type="InterPro" id="IPR052416">
    <property type="entry name" value="GTF3C_component"/>
</dbReference>
<evidence type="ECO:0000256" key="1">
    <source>
        <dbReference type="ARBA" id="ARBA00004123"/>
    </source>
</evidence>
<keyword evidence="6" id="KW-1185">Reference proteome</keyword>
<evidence type="ECO:0000256" key="2">
    <source>
        <dbReference type="ARBA" id="ARBA00023163"/>
    </source>
</evidence>
<feature type="region of interest" description="Disordered" evidence="4">
    <location>
        <begin position="640"/>
        <end position="672"/>
    </location>
</feature>
<dbReference type="EMBL" id="MU006089">
    <property type="protein sequence ID" value="KAF2843637.1"/>
    <property type="molecule type" value="Genomic_DNA"/>
</dbReference>
<dbReference type="SUPFAM" id="SSF50978">
    <property type="entry name" value="WD40 repeat-like"/>
    <property type="match status" value="1"/>
</dbReference>
<comment type="subcellular location">
    <subcellularLocation>
        <location evidence="1">Nucleus</location>
    </subcellularLocation>
</comment>
<evidence type="ECO:0008006" key="7">
    <source>
        <dbReference type="Google" id="ProtNLM"/>
    </source>
</evidence>
<evidence type="ECO:0000256" key="3">
    <source>
        <dbReference type="ARBA" id="ARBA00023242"/>
    </source>
</evidence>
<dbReference type="GO" id="GO:0005634">
    <property type="term" value="C:nucleus"/>
    <property type="evidence" value="ECO:0007669"/>
    <property type="project" value="UniProtKB-SubCell"/>
</dbReference>
<feature type="compositionally biased region" description="Acidic residues" evidence="4">
    <location>
        <begin position="32"/>
        <end position="49"/>
    </location>
</feature>
<dbReference type="Proteomes" id="UP000799429">
    <property type="component" value="Unassembled WGS sequence"/>
</dbReference>
<gene>
    <name evidence="5" type="ORF">M501DRAFT_925891</name>
</gene>
<evidence type="ECO:0000256" key="4">
    <source>
        <dbReference type="SAM" id="MobiDB-lite"/>
    </source>
</evidence>
<feature type="compositionally biased region" description="Basic residues" evidence="4">
    <location>
        <begin position="109"/>
        <end position="120"/>
    </location>
</feature>
<evidence type="ECO:0000313" key="5">
    <source>
        <dbReference type="EMBL" id="KAF2843637.1"/>
    </source>
</evidence>
<feature type="compositionally biased region" description="Polar residues" evidence="4">
    <location>
        <begin position="650"/>
        <end position="672"/>
    </location>
</feature>
<name>A0A9P4SKS3_9PEZI</name>
<protein>
    <recommendedName>
        <fullName evidence="7">WD40 repeat-like protein</fullName>
    </recommendedName>
</protein>
<keyword evidence="2" id="KW-0804">Transcription</keyword>
<dbReference type="InterPro" id="IPR036322">
    <property type="entry name" value="WD40_repeat_dom_sf"/>
</dbReference>
<dbReference type="PANTHER" id="PTHR15052:SF2">
    <property type="entry name" value="GENERAL TRANSCRIPTION FACTOR 3C POLYPEPTIDE 2"/>
    <property type="match status" value="1"/>
</dbReference>
<keyword evidence="3" id="KW-0539">Nucleus</keyword>
<proteinExistence type="predicted"/>
<dbReference type="AlphaFoldDB" id="A0A9P4SKS3"/>